<dbReference type="Pfam" id="PF13976">
    <property type="entry name" value="gag_pre-integrs"/>
    <property type="match status" value="1"/>
</dbReference>
<dbReference type="Pfam" id="PF14244">
    <property type="entry name" value="Retrotran_gag_3"/>
    <property type="match status" value="1"/>
</dbReference>
<accession>A0AAD4V7E4</accession>
<evidence type="ECO:0000313" key="3">
    <source>
        <dbReference type="EMBL" id="KAI5318706.1"/>
    </source>
</evidence>
<dbReference type="AlphaFoldDB" id="A0AAD4V7E4"/>
<dbReference type="Proteomes" id="UP001054821">
    <property type="component" value="Chromosome 7"/>
</dbReference>
<dbReference type="EMBL" id="JAJFAZ020000007">
    <property type="protein sequence ID" value="KAI5318706.1"/>
    <property type="molecule type" value="Genomic_DNA"/>
</dbReference>
<feature type="domain" description="GAG-pre-integrase" evidence="1">
    <location>
        <begin position="341"/>
        <end position="365"/>
    </location>
</feature>
<dbReference type="PANTHER" id="PTHR34222">
    <property type="entry name" value="GAG_PRE-INTEGRS DOMAIN-CONTAINING PROTEIN"/>
    <property type="match status" value="1"/>
</dbReference>
<evidence type="ECO:0000313" key="4">
    <source>
        <dbReference type="Proteomes" id="UP001054821"/>
    </source>
</evidence>
<proteinExistence type="predicted"/>
<evidence type="ECO:0000259" key="2">
    <source>
        <dbReference type="Pfam" id="PF14244"/>
    </source>
</evidence>
<dbReference type="PANTHER" id="PTHR34222:SF43">
    <property type="entry name" value="RETROTRANSPOSON GAG DOMAIN-CONTAINING PROTEIN"/>
    <property type="match status" value="1"/>
</dbReference>
<organism evidence="3 4">
    <name type="scientific">Prunus dulcis</name>
    <name type="common">Almond</name>
    <name type="synonym">Amygdalus dulcis</name>
    <dbReference type="NCBI Taxonomy" id="3755"/>
    <lineage>
        <taxon>Eukaryota</taxon>
        <taxon>Viridiplantae</taxon>
        <taxon>Streptophyta</taxon>
        <taxon>Embryophyta</taxon>
        <taxon>Tracheophyta</taxon>
        <taxon>Spermatophyta</taxon>
        <taxon>Magnoliopsida</taxon>
        <taxon>eudicotyledons</taxon>
        <taxon>Gunneridae</taxon>
        <taxon>Pentapetalae</taxon>
        <taxon>rosids</taxon>
        <taxon>fabids</taxon>
        <taxon>Rosales</taxon>
        <taxon>Rosaceae</taxon>
        <taxon>Amygdaloideae</taxon>
        <taxon>Amygdaleae</taxon>
        <taxon>Prunus</taxon>
    </lineage>
</organism>
<evidence type="ECO:0000259" key="1">
    <source>
        <dbReference type="Pfam" id="PF13976"/>
    </source>
</evidence>
<reference evidence="3 4" key="1">
    <citation type="journal article" date="2022" name="G3 (Bethesda)">
        <title>Whole-genome sequence and methylome profiling of the almond [Prunus dulcis (Mill.) D.A. Webb] cultivar 'Nonpareil'.</title>
        <authorList>
            <person name="D'Amico-Willman K.M."/>
            <person name="Ouma W.Z."/>
            <person name="Meulia T."/>
            <person name="Sideli G.M."/>
            <person name="Gradziel T.M."/>
            <person name="Fresnedo-Ramirez J."/>
        </authorList>
    </citation>
    <scope>NUCLEOTIDE SEQUENCE [LARGE SCALE GENOMIC DNA]</scope>
    <source>
        <strain evidence="3">Clone GOH B32 T37-40</strain>
    </source>
</reference>
<feature type="domain" description="Retrotransposon Copia-like N-terminal" evidence="2">
    <location>
        <begin position="37"/>
        <end position="78"/>
    </location>
</feature>
<gene>
    <name evidence="3" type="ORF">L3X38_038414</name>
</gene>
<dbReference type="InterPro" id="IPR025724">
    <property type="entry name" value="GAG-pre-integrase_dom"/>
</dbReference>
<protein>
    <recommendedName>
        <fullName evidence="5">GAG-pre-integrase domain-containing protein</fullName>
    </recommendedName>
</protein>
<keyword evidence="4" id="KW-1185">Reference proteome</keyword>
<comment type="caution">
    <text evidence="3">The sequence shown here is derived from an EMBL/GenBank/DDBJ whole genome shotgun (WGS) entry which is preliminary data.</text>
</comment>
<name>A0AAD4V7E4_PRUDU</name>
<sequence length="365" mass="40683">MCGLRFESPWHLDSDVLLPRNDGSSTSTAQIITIQSDNSSLSVGLTLTETNYALWSQVMEMRIAAREKLGYLTCDTPKPLELSASFQEIDHRSPIYRHCAADVTDGQTELDRLLVFTFFLADLDPEFDQVQGEILRKDPQLDLDQTFAFVSREAQQRMTMIGAERDSIMNKASRYRPENKCTHCGGDKHTHVSCYELIGYPDWWDHSKAHHKNRSKSLNISFESDLVSPMVSATLVPTFASIPTIGTKGSVSNTSSKKNTWIIDLGATDHITFDHGQIASHTPSPQSVVSNAKGTPSFVIGGDILSSKTIGCGTMRGELYYMDLVPDSEATVGQPFKIGGASVEKQTDEVWLWHRRLGHAMFRYL</sequence>
<dbReference type="InterPro" id="IPR029472">
    <property type="entry name" value="Copia-like_N"/>
</dbReference>
<evidence type="ECO:0008006" key="5">
    <source>
        <dbReference type="Google" id="ProtNLM"/>
    </source>
</evidence>